<evidence type="ECO:0008006" key="4">
    <source>
        <dbReference type="Google" id="ProtNLM"/>
    </source>
</evidence>
<dbReference type="EMBL" id="CAJNNV010007832">
    <property type="protein sequence ID" value="CAE8595435.1"/>
    <property type="molecule type" value="Genomic_DNA"/>
</dbReference>
<reference evidence="2" key="1">
    <citation type="submission" date="2021-02" db="EMBL/GenBank/DDBJ databases">
        <authorList>
            <person name="Dougan E. K."/>
            <person name="Rhodes N."/>
            <person name="Thang M."/>
            <person name="Chan C."/>
        </authorList>
    </citation>
    <scope>NUCLEOTIDE SEQUENCE</scope>
</reference>
<accession>A0A813E0M3</accession>
<protein>
    <recommendedName>
        <fullName evidence="4">PDZ domain-containing protein</fullName>
    </recommendedName>
</protein>
<evidence type="ECO:0000313" key="2">
    <source>
        <dbReference type="EMBL" id="CAE8595435.1"/>
    </source>
</evidence>
<dbReference type="AlphaFoldDB" id="A0A813E0M3"/>
<sequence>MGVQASPLHDFVTDFDLTAAGSQECLESKHAKVTTLHAARKTDGMASQDAPDGSASQASGNDDVPRQSATSRRSVRRSVAGFRHDLLSLIGRAEPQESTNSLDRKAVLSRYQETWSRIQELEDDTGFEFDVHMDRSQGKTGMTCAPDGVCLRVMCVEADGQLAAWNSEHPAQAIQEGDLIYYVNGTFGNGGKLLQILRLKDSVQVEMKVHRNPQDRTERLQLLRALVAPGGDASGCSEGAIWMQSGEPFGLGIVANLPDGASHCELRMEDAEDAATNIIDAYFPEGSLQEGRLFNKVFPGDSLRFAAVRLASPDSILGSIGFLGKTLWESHRWYLASYEVSKLGAFAEDLQEHGMPADYAICFKRYLRSCGKRALAEQFWDSADGDSPIFERYFKGKQVRWSGLLGAAPEVSGTSVRLLITVSKDDLNDGRCMIDFRNPFSMKCLPGELGEWNLNTPLEFIGKLASQGGQSKYVTLDGVKVESTSQPARNSSAPPNL</sequence>
<gene>
    <name evidence="2" type="ORF">PGLA1383_LOCUS13946</name>
</gene>
<keyword evidence="3" id="KW-1185">Reference proteome</keyword>
<dbReference type="Proteomes" id="UP000654075">
    <property type="component" value="Unassembled WGS sequence"/>
</dbReference>
<feature type="region of interest" description="Disordered" evidence="1">
    <location>
        <begin position="39"/>
        <end position="76"/>
    </location>
</feature>
<comment type="caution">
    <text evidence="2">The sequence shown here is derived from an EMBL/GenBank/DDBJ whole genome shotgun (WGS) entry which is preliminary data.</text>
</comment>
<organism evidence="2 3">
    <name type="scientific">Polarella glacialis</name>
    <name type="common">Dinoflagellate</name>
    <dbReference type="NCBI Taxonomy" id="89957"/>
    <lineage>
        <taxon>Eukaryota</taxon>
        <taxon>Sar</taxon>
        <taxon>Alveolata</taxon>
        <taxon>Dinophyceae</taxon>
        <taxon>Suessiales</taxon>
        <taxon>Suessiaceae</taxon>
        <taxon>Polarella</taxon>
    </lineage>
</organism>
<name>A0A813E0M3_POLGL</name>
<evidence type="ECO:0000313" key="3">
    <source>
        <dbReference type="Proteomes" id="UP000654075"/>
    </source>
</evidence>
<proteinExistence type="predicted"/>
<evidence type="ECO:0000256" key="1">
    <source>
        <dbReference type="SAM" id="MobiDB-lite"/>
    </source>
</evidence>